<accession>A0A8B7XJW1</accession>
<dbReference type="SMART" id="SM00110">
    <property type="entry name" value="C1Q"/>
    <property type="match status" value="1"/>
</dbReference>
<feature type="chain" id="PRO_5034923968" evidence="3">
    <location>
        <begin position="25"/>
        <end position="309"/>
    </location>
</feature>
<evidence type="ECO:0000256" key="1">
    <source>
        <dbReference type="ARBA" id="ARBA00004613"/>
    </source>
</evidence>
<evidence type="ECO:0000256" key="3">
    <source>
        <dbReference type="SAM" id="SignalP"/>
    </source>
</evidence>
<dbReference type="InterPro" id="IPR008983">
    <property type="entry name" value="Tumour_necrosis_fac-like_dom"/>
</dbReference>
<sequence length="309" mass="33028">MVSSFLRIGLDVFLLFLFATKTDGLSTFHQDVAFSYIDTDDVVTLPTNTYDDPPLLERRGTGSVFDATIPGTYVFTFQAPGKNVASPAPVNATNYRLVKLSGTPPSADLVLRLTADGPVSGHVMVELDALDSFQIETYARTVMPVANTTAPVIFNGFLLYHRCLCSPLVLRRSSFSASRDTDVAAGTAAIHDFDEVFNIGDEFDELRGIFTASLPGIYVFMYSFPNQGVGRSGTVTVSLTLNDAVKSSASSVSSTAPTSQYSGATVVLDLVEGDQVRLRKVGGLISIPTVIDGGIPVKVSPILFSGFLL</sequence>
<dbReference type="KEGG" id="aplc:110974066"/>
<dbReference type="GeneID" id="110974066"/>
<gene>
    <name evidence="6" type="primary">LOC110974066</name>
</gene>
<comment type="subcellular location">
    <subcellularLocation>
        <location evidence="1">Secreted</location>
    </subcellularLocation>
</comment>
<evidence type="ECO:0000313" key="5">
    <source>
        <dbReference type="Proteomes" id="UP000694845"/>
    </source>
</evidence>
<dbReference type="Pfam" id="PF00386">
    <property type="entry name" value="C1q"/>
    <property type="match status" value="1"/>
</dbReference>
<dbReference type="Proteomes" id="UP000694845">
    <property type="component" value="Unplaced"/>
</dbReference>
<evidence type="ECO:0000259" key="4">
    <source>
        <dbReference type="PROSITE" id="PS50871"/>
    </source>
</evidence>
<dbReference type="PROSITE" id="PS50871">
    <property type="entry name" value="C1Q"/>
    <property type="match status" value="1"/>
</dbReference>
<feature type="domain" description="C1q" evidence="4">
    <location>
        <begin position="168"/>
        <end position="309"/>
    </location>
</feature>
<keyword evidence="5" id="KW-1185">Reference proteome</keyword>
<dbReference type="PANTHER" id="PTHR15427">
    <property type="entry name" value="EMILIN ELASTIN MICROFIBRIL INTERFACE-LOCATED PROTEIN ELASTIN MICROFIBRIL INTERFACER"/>
    <property type="match status" value="1"/>
</dbReference>
<dbReference type="OMA" id="YMLICIL"/>
<keyword evidence="2" id="KW-0964">Secreted</keyword>
<name>A0A8B7XJW1_ACAPL</name>
<dbReference type="RefSeq" id="XP_022081089.1">
    <property type="nucleotide sequence ID" value="XM_022225397.1"/>
</dbReference>
<feature type="signal peptide" evidence="3">
    <location>
        <begin position="1"/>
        <end position="24"/>
    </location>
</feature>
<keyword evidence="3" id="KW-0732">Signal</keyword>
<evidence type="ECO:0000313" key="6">
    <source>
        <dbReference type="RefSeq" id="XP_022081089.1"/>
    </source>
</evidence>
<protein>
    <submittedName>
        <fullName evidence="6">Uncharacterized protein LOC110974066</fullName>
    </submittedName>
</protein>
<dbReference type="InterPro" id="IPR050392">
    <property type="entry name" value="Collagen/C1q_domain"/>
</dbReference>
<dbReference type="SUPFAM" id="SSF49842">
    <property type="entry name" value="TNF-like"/>
    <property type="match status" value="2"/>
</dbReference>
<dbReference type="InterPro" id="IPR001073">
    <property type="entry name" value="C1q_dom"/>
</dbReference>
<dbReference type="PANTHER" id="PTHR15427:SF33">
    <property type="entry name" value="COLLAGEN IV NC1 DOMAIN-CONTAINING PROTEIN"/>
    <property type="match status" value="1"/>
</dbReference>
<evidence type="ECO:0000256" key="2">
    <source>
        <dbReference type="ARBA" id="ARBA00022525"/>
    </source>
</evidence>
<dbReference type="GO" id="GO:0005581">
    <property type="term" value="C:collagen trimer"/>
    <property type="evidence" value="ECO:0007669"/>
    <property type="project" value="UniProtKB-KW"/>
</dbReference>
<dbReference type="OrthoDB" id="6093123at2759"/>
<proteinExistence type="predicted"/>
<reference evidence="6" key="1">
    <citation type="submission" date="2025-08" db="UniProtKB">
        <authorList>
            <consortium name="RefSeq"/>
        </authorList>
    </citation>
    <scope>IDENTIFICATION</scope>
</reference>
<organism evidence="5 6">
    <name type="scientific">Acanthaster planci</name>
    <name type="common">Crown-of-thorns starfish</name>
    <dbReference type="NCBI Taxonomy" id="133434"/>
    <lineage>
        <taxon>Eukaryota</taxon>
        <taxon>Metazoa</taxon>
        <taxon>Echinodermata</taxon>
        <taxon>Eleutherozoa</taxon>
        <taxon>Asterozoa</taxon>
        <taxon>Asteroidea</taxon>
        <taxon>Valvatacea</taxon>
        <taxon>Valvatida</taxon>
        <taxon>Acanthasteridae</taxon>
        <taxon>Acanthaster</taxon>
    </lineage>
</organism>
<dbReference type="AlphaFoldDB" id="A0A8B7XJW1"/>
<dbReference type="Gene3D" id="2.60.120.40">
    <property type="match status" value="2"/>
</dbReference>